<sequence>MDSLPPLCPTCTESLLTDDDDPMLVEAKNHQGQPVLLKLETKNNNKHISADSDEVLLEEIEWPKFLAGIWQPLTMVPDSCGFCAYLLRLLGSEAVKEAVRDQQKKSGHSCDTVSVRIERMWIENDFSMAASFDGIKVLFDFYLDPGDLVSIFEQHFFLVPHACEDFPQVANWLQCQEPLATRYTDAKYIDWMKHQLAVCEQESSNDETGSADGFTPRRLLDVTAGQVKLVTRASSSFSLLQSPDNKHPKYAALSYCWGPPSVASTQITTTKGTEAAHQAGIPMNELTQTLREAVTVCRSLDIPYLWVDALCILQDDDNDDDWNRQCVEMCNIYSNAYVTLCASSSQSCTDVFTERKGQLIQVPFISRRHNRISGKYVLRAVYTRSEYIYGNKNPTEWDTGKSHWANRGWVLQERASATRSIIFDDFSLHFECQHAVIDFGVDSPRKPKSPLQPWYVRQEHFINALGDVPNLLSRWTWLVLSHAYNGEFTRPDDFLPSLSGLASSFKDVCPAIGDNVAGLWTNDLHLHLCQFGSSRWAIRSLPARADFFAAMKSKGPGVPSWSPLNGPSTKTPYDLHSILHEEFSVFSQHRCEAIIEAEVDHVNSLNPFGSIESALLKVLSPVLDLRHPNLDKVQLCYVPDPVSDRHTHVVHAEAHLLNGNHRVCKMALDFLYPRAMIVGQGVRYGPVDASMDLPSMRLLLLGTCKVARPSDGRLRKGWGAYGLILWPSPTNPQRWRCIGVFFPTAARGSYREGYRLIRRLGVIVETVVE</sequence>
<evidence type="ECO:0000313" key="3">
    <source>
        <dbReference type="Proteomes" id="UP000813385"/>
    </source>
</evidence>
<dbReference type="Pfam" id="PF06985">
    <property type="entry name" value="HET"/>
    <property type="match status" value="1"/>
</dbReference>
<dbReference type="AlphaFoldDB" id="A0A8K0T1J3"/>
<dbReference type="PANTHER" id="PTHR33112">
    <property type="entry name" value="DOMAIN PROTEIN, PUTATIVE-RELATED"/>
    <property type="match status" value="1"/>
</dbReference>
<organism evidence="2 3">
    <name type="scientific">Plectosphaerella cucumerina</name>
    <dbReference type="NCBI Taxonomy" id="40658"/>
    <lineage>
        <taxon>Eukaryota</taxon>
        <taxon>Fungi</taxon>
        <taxon>Dikarya</taxon>
        <taxon>Ascomycota</taxon>
        <taxon>Pezizomycotina</taxon>
        <taxon>Sordariomycetes</taxon>
        <taxon>Hypocreomycetidae</taxon>
        <taxon>Glomerellales</taxon>
        <taxon>Plectosphaerellaceae</taxon>
        <taxon>Plectosphaerella</taxon>
    </lineage>
</organism>
<feature type="domain" description="Heterokaryon incompatibility" evidence="1">
    <location>
        <begin position="250"/>
        <end position="413"/>
    </location>
</feature>
<dbReference type="EMBL" id="JAGPXD010000007">
    <property type="protein sequence ID" value="KAH7347363.1"/>
    <property type="molecule type" value="Genomic_DNA"/>
</dbReference>
<dbReference type="Proteomes" id="UP000813385">
    <property type="component" value="Unassembled WGS sequence"/>
</dbReference>
<reference evidence="2" key="1">
    <citation type="journal article" date="2021" name="Nat. Commun.">
        <title>Genetic determinants of endophytism in the Arabidopsis root mycobiome.</title>
        <authorList>
            <person name="Mesny F."/>
            <person name="Miyauchi S."/>
            <person name="Thiergart T."/>
            <person name="Pickel B."/>
            <person name="Atanasova L."/>
            <person name="Karlsson M."/>
            <person name="Huettel B."/>
            <person name="Barry K.W."/>
            <person name="Haridas S."/>
            <person name="Chen C."/>
            <person name="Bauer D."/>
            <person name="Andreopoulos W."/>
            <person name="Pangilinan J."/>
            <person name="LaButti K."/>
            <person name="Riley R."/>
            <person name="Lipzen A."/>
            <person name="Clum A."/>
            <person name="Drula E."/>
            <person name="Henrissat B."/>
            <person name="Kohler A."/>
            <person name="Grigoriev I.V."/>
            <person name="Martin F.M."/>
            <person name="Hacquard S."/>
        </authorList>
    </citation>
    <scope>NUCLEOTIDE SEQUENCE</scope>
    <source>
        <strain evidence="2">MPI-CAGE-AT-0016</strain>
    </source>
</reference>
<comment type="caution">
    <text evidence="2">The sequence shown here is derived from an EMBL/GenBank/DDBJ whole genome shotgun (WGS) entry which is preliminary data.</text>
</comment>
<accession>A0A8K0T1J3</accession>
<dbReference type="OrthoDB" id="4799382at2759"/>
<dbReference type="InterPro" id="IPR010730">
    <property type="entry name" value="HET"/>
</dbReference>
<evidence type="ECO:0000313" key="2">
    <source>
        <dbReference type="EMBL" id="KAH7347363.1"/>
    </source>
</evidence>
<evidence type="ECO:0000259" key="1">
    <source>
        <dbReference type="Pfam" id="PF06985"/>
    </source>
</evidence>
<gene>
    <name evidence="2" type="ORF">B0T11DRAFT_291203</name>
</gene>
<proteinExistence type="predicted"/>
<dbReference type="PANTHER" id="PTHR33112:SF16">
    <property type="entry name" value="HETEROKARYON INCOMPATIBILITY DOMAIN-CONTAINING PROTEIN"/>
    <property type="match status" value="1"/>
</dbReference>
<keyword evidence="3" id="KW-1185">Reference proteome</keyword>
<protein>
    <submittedName>
        <fullName evidence="2">Heterokaryon incompatibility protein-domain-containing protein</fullName>
    </submittedName>
</protein>
<name>A0A8K0T1J3_9PEZI</name>